<dbReference type="PROSITE" id="PS50943">
    <property type="entry name" value="HTH_CROC1"/>
    <property type="match status" value="1"/>
</dbReference>
<dbReference type="AlphaFoldDB" id="A0AB33KPA5"/>
<proteinExistence type="predicted"/>
<organism evidence="2">
    <name type="scientific">Streptomyces sp. CMC78</name>
    <dbReference type="NCBI Taxonomy" id="3231512"/>
    <lineage>
        <taxon>Bacteria</taxon>
        <taxon>Bacillati</taxon>
        <taxon>Actinomycetota</taxon>
        <taxon>Actinomycetes</taxon>
        <taxon>Kitasatosporales</taxon>
        <taxon>Streptomycetaceae</taxon>
        <taxon>Streptomyces</taxon>
    </lineage>
</organism>
<reference evidence="2" key="1">
    <citation type="submission" date="2024-07" db="EMBL/GenBank/DDBJ databases">
        <title>Complete genome sequences of cellulolytic bacteria, Kitasatospora sp. CMC57 and Streptomyces sp. CMC78, isolated from Japanese agricultural soil.</title>
        <authorList>
            <person name="Hashimoto T."/>
            <person name="Ito M."/>
            <person name="Iwamoto M."/>
            <person name="Fukahori D."/>
            <person name="Shoda T."/>
            <person name="Sakoda M."/>
            <person name="Morohoshi T."/>
            <person name="Mitsuboshi M."/>
            <person name="Nishizawa T."/>
        </authorList>
    </citation>
    <scope>NUCLEOTIDE SEQUENCE</scope>
    <source>
        <strain evidence="2">CMC78</strain>
    </source>
</reference>
<dbReference type="InterPro" id="IPR001387">
    <property type="entry name" value="Cro/C1-type_HTH"/>
</dbReference>
<dbReference type="KEGG" id="stcm:SCMC78_41890"/>
<dbReference type="InterPro" id="IPR043917">
    <property type="entry name" value="DUF5753"/>
</dbReference>
<dbReference type="Gene3D" id="1.10.260.40">
    <property type="entry name" value="lambda repressor-like DNA-binding domains"/>
    <property type="match status" value="1"/>
</dbReference>
<dbReference type="SMART" id="SM00530">
    <property type="entry name" value="HTH_XRE"/>
    <property type="match status" value="1"/>
</dbReference>
<dbReference type="InterPro" id="IPR010982">
    <property type="entry name" value="Lambda_DNA-bd_dom_sf"/>
</dbReference>
<accession>A0AB33KPA5</accession>
<dbReference type="CDD" id="cd00093">
    <property type="entry name" value="HTH_XRE"/>
    <property type="match status" value="1"/>
</dbReference>
<feature type="domain" description="HTH cro/C1-type" evidence="1">
    <location>
        <begin position="21"/>
        <end position="74"/>
    </location>
</feature>
<dbReference type="GO" id="GO:0003677">
    <property type="term" value="F:DNA binding"/>
    <property type="evidence" value="ECO:0007669"/>
    <property type="project" value="InterPro"/>
</dbReference>
<sequence length="274" mass="30951">MHPRKRQRKNASTMKLVGKLLARFRTEAGMTQVELALAAGVQEDTIASIEQGRRSLVPDLAETIDDLLDTKGALATAVDNMPEYDLIPLWAEHYLNMEHEALALSWYDNQVIPGLLQTKAYADAVFSNKIPVYSPEEVETQTATRLQRQQILDRKKPPTISMVIWEPVLMMKLTSDEDHREQLRHLYAMAQLPGVCIQVLPLDSRVHASLDGPFILLETPDHQHVAYTETQRGSHLISDRNEISILAQKYAMLRAQALTPVETLRLLARLLGET</sequence>
<evidence type="ECO:0000313" key="2">
    <source>
        <dbReference type="EMBL" id="BFP54382.1"/>
    </source>
</evidence>
<dbReference type="Pfam" id="PF13560">
    <property type="entry name" value="HTH_31"/>
    <property type="match status" value="1"/>
</dbReference>
<gene>
    <name evidence="2" type="ORF">SCMC78_41890</name>
</gene>
<evidence type="ECO:0000259" key="1">
    <source>
        <dbReference type="PROSITE" id="PS50943"/>
    </source>
</evidence>
<dbReference type="EMBL" id="AP035884">
    <property type="protein sequence ID" value="BFP54382.1"/>
    <property type="molecule type" value="Genomic_DNA"/>
</dbReference>
<dbReference type="Pfam" id="PF19054">
    <property type="entry name" value="DUF5753"/>
    <property type="match status" value="1"/>
</dbReference>
<protein>
    <submittedName>
        <fullName evidence="2">Helix-turn-helix transcriptional regulator</fullName>
    </submittedName>
</protein>
<name>A0AB33KPA5_9ACTN</name>
<dbReference type="SUPFAM" id="SSF47413">
    <property type="entry name" value="lambda repressor-like DNA-binding domains"/>
    <property type="match status" value="1"/>
</dbReference>